<gene>
    <name evidence="3" type="ORF">GTP41_04345</name>
</gene>
<dbReference type="PANTHER" id="PTHR12526:SF510">
    <property type="entry name" value="D-INOSITOL 3-PHOSPHATE GLYCOSYLTRANSFERASE"/>
    <property type="match status" value="1"/>
</dbReference>
<accession>A0A6N9HEQ1</accession>
<organism evidence="3 4">
    <name type="scientific">Pseudoduganella guangdongensis</name>
    <dbReference type="NCBI Taxonomy" id="2692179"/>
    <lineage>
        <taxon>Bacteria</taxon>
        <taxon>Pseudomonadati</taxon>
        <taxon>Pseudomonadota</taxon>
        <taxon>Betaproteobacteria</taxon>
        <taxon>Burkholderiales</taxon>
        <taxon>Oxalobacteraceae</taxon>
        <taxon>Telluria group</taxon>
        <taxon>Pseudoduganella</taxon>
    </lineage>
</organism>
<evidence type="ECO:0008006" key="5">
    <source>
        <dbReference type="Google" id="ProtNLM"/>
    </source>
</evidence>
<proteinExistence type="predicted"/>
<keyword evidence="4" id="KW-1185">Reference proteome</keyword>
<dbReference type="Proteomes" id="UP000448575">
    <property type="component" value="Unassembled WGS sequence"/>
</dbReference>
<dbReference type="Gene3D" id="3.40.50.2000">
    <property type="entry name" value="Glycogen Phosphorylase B"/>
    <property type="match status" value="2"/>
</dbReference>
<dbReference type="AlphaFoldDB" id="A0A6N9HEQ1"/>
<evidence type="ECO:0000313" key="3">
    <source>
        <dbReference type="EMBL" id="MYN01325.1"/>
    </source>
</evidence>
<sequence>MKDGDLKIGWVISHDREWAASRLQGYLVHEWLLRQGADSTILLERFNRVPSPRSWAFVKAAVRLLRSKCDVVVFEGGDWPMMQLAKLWRASGRRAVGTRCDPIPGAYDRAYDLTVVPTAELQQRLAIERARVIDDSAEIPPGKFKTDYAGAPRLKVVWMGHQGYADYIVGLVARLQQHPAIAAHFEFELVSKGEFATRQWSEATVADDILACDIALLAIPAGTWFQTKSANRLALMMGLGMPVVASLIPSYRSLAQPGVNGLFIESDDAIADALLALRDPAVRAAMGQQARLSVADRYSIDAVGPRWLAALRDAWAGGPKAQGAAAPWRWLVRLLQAGSR</sequence>
<dbReference type="GO" id="GO:0016757">
    <property type="term" value="F:glycosyltransferase activity"/>
    <property type="evidence" value="ECO:0007669"/>
    <property type="project" value="UniProtKB-KW"/>
</dbReference>
<dbReference type="SUPFAM" id="SSF53756">
    <property type="entry name" value="UDP-Glycosyltransferase/glycogen phosphorylase"/>
    <property type="match status" value="1"/>
</dbReference>
<keyword evidence="1" id="KW-0328">Glycosyltransferase</keyword>
<name>A0A6N9HEQ1_9BURK</name>
<comment type="caution">
    <text evidence="3">The sequence shown here is derived from an EMBL/GenBank/DDBJ whole genome shotgun (WGS) entry which is preliminary data.</text>
</comment>
<reference evidence="3 4" key="1">
    <citation type="submission" date="2019-12" db="EMBL/GenBank/DDBJ databases">
        <title>Novel species isolated from a subtropical stream in China.</title>
        <authorList>
            <person name="Lu H."/>
        </authorList>
    </citation>
    <scope>NUCLEOTIDE SEQUENCE [LARGE SCALE GENOMIC DNA]</scope>
    <source>
        <strain evidence="3 4">DS3</strain>
    </source>
</reference>
<evidence type="ECO:0000256" key="2">
    <source>
        <dbReference type="ARBA" id="ARBA00022679"/>
    </source>
</evidence>
<protein>
    <recommendedName>
        <fullName evidence="5">Glycosyltransferase</fullName>
    </recommendedName>
</protein>
<dbReference type="PANTHER" id="PTHR12526">
    <property type="entry name" value="GLYCOSYLTRANSFERASE"/>
    <property type="match status" value="1"/>
</dbReference>
<evidence type="ECO:0000256" key="1">
    <source>
        <dbReference type="ARBA" id="ARBA00022676"/>
    </source>
</evidence>
<evidence type="ECO:0000313" key="4">
    <source>
        <dbReference type="Proteomes" id="UP000448575"/>
    </source>
</evidence>
<dbReference type="EMBL" id="WWCJ01000002">
    <property type="protein sequence ID" value="MYN01325.1"/>
    <property type="molecule type" value="Genomic_DNA"/>
</dbReference>
<dbReference type="RefSeq" id="WP_161024331.1">
    <property type="nucleotide sequence ID" value="NZ_WWCJ01000002.1"/>
</dbReference>
<keyword evidence="2" id="KW-0808">Transferase</keyword>